<evidence type="ECO:0000313" key="4">
    <source>
        <dbReference type="Proteomes" id="UP001310594"/>
    </source>
</evidence>
<dbReference type="EMBL" id="JAVRQU010000015">
    <property type="protein sequence ID" value="KAK5694488.1"/>
    <property type="molecule type" value="Genomic_DNA"/>
</dbReference>
<feature type="region of interest" description="Disordered" evidence="1">
    <location>
        <begin position="1"/>
        <end position="29"/>
    </location>
</feature>
<accession>A0AAN7ZLZ5</accession>
<gene>
    <name evidence="3" type="ORF">LTR97_009078</name>
</gene>
<feature type="compositionally biased region" description="Polar residues" evidence="1">
    <location>
        <begin position="129"/>
        <end position="157"/>
    </location>
</feature>
<evidence type="ECO:0000313" key="3">
    <source>
        <dbReference type="EMBL" id="KAK5694488.1"/>
    </source>
</evidence>
<dbReference type="AlphaFoldDB" id="A0AAN7ZLZ5"/>
<sequence>MQHLQRGDIPPSDWPVLPHNQTQSSAPGHPNWQSNAAAILLAVLICLVIVVSFIIGIWIRNGRPASGVWWRMWGQMTRRTQSAGQRGAAQGTALVPMQAGVPGVVVQGPAQVPGVQNPAAQAQHQAQASNTGATTQTQITNQDQGLENTRSSGSSEATVVGRTAEEEHAYFRSLRAAGSAPGVPSLAGRR</sequence>
<evidence type="ECO:0000256" key="2">
    <source>
        <dbReference type="SAM" id="Phobius"/>
    </source>
</evidence>
<name>A0AAN7ZLZ5_9PEZI</name>
<feature type="transmembrane region" description="Helical" evidence="2">
    <location>
        <begin position="36"/>
        <end position="59"/>
    </location>
</feature>
<comment type="caution">
    <text evidence="3">The sequence shown here is derived from an EMBL/GenBank/DDBJ whole genome shotgun (WGS) entry which is preliminary data.</text>
</comment>
<keyword evidence="2" id="KW-0812">Transmembrane</keyword>
<feature type="compositionally biased region" description="Low complexity" evidence="1">
    <location>
        <begin position="115"/>
        <end position="128"/>
    </location>
</feature>
<dbReference type="Proteomes" id="UP001310594">
    <property type="component" value="Unassembled WGS sequence"/>
</dbReference>
<protein>
    <submittedName>
        <fullName evidence="3">Uncharacterized protein</fullName>
    </submittedName>
</protein>
<organism evidence="3 4">
    <name type="scientific">Elasticomyces elasticus</name>
    <dbReference type="NCBI Taxonomy" id="574655"/>
    <lineage>
        <taxon>Eukaryota</taxon>
        <taxon>Fungi</taxon>
        <taxon>Dikarya</taxon>
        <taxon>Ascomycota</taxon>
        <taxon>Pezizomycotina</taxon>
        <taxon>Dothideomycetes</taxon>
        <taxon>Dothideomycetidae</taxon>
        <taxon>Mycosphaerellales</taxon>
        <taxon>Teratosphaeriaceae</taxon>
        <taxon>Elasticomyces</taxon>
    </lineage>
</organism>
<feature type="compositionally biased region" description="Polar residues" evidence="1">
    <location>
        <begin position="19"/>
        <end position="29"/>
    </location>
</feature>
<evidence type="ECO:0000256" key="1">
    <source>
        <dbReference type="SAM" id="MobiDB-lite"/>
    </source>
</evidence>
<keyword evidence="2" id="KW-0472">Membrane</keyword>
<feature type="region of interest" description="Disordered" evidence="1">
    <location>
        <begin position="115"/>
        <end position="164"/>
    </location>
</feature>
<reference evidence="3" key="1">
    <citation type="submission" date="2023-08" db="EMBL/GenBank/DDBJ databases">
        <title>Black Yeasts Isolated from many extreme environments.</title>
        <authorList>
            <person name="Coleine C."/>
            <person name="Stajich J.E."/>
            <person name="Selbmann L."/>
        </authorList>
    </citation>
    <scope>NUCLEOTIDE SEQUENCE</scope>
    <source>
        <strain evidence="3">CCFEE 5810</strain>
    </source>
</reference>
<proteinExistence type="predicted"/>
<keyword evidence="2" id="KW-1133">Transmembrane helix</keyword>